<sequence length="130" mass="15157">MSALLAEHQVHLHIQEIDYDQWHAGEIESDIWLNSANFTLPLDFSLFAHLCEVPLLQNCIPRDWQDDAAQWRAGEMNLANWCQQLLVNKAIVPLIHHWLIIQGQRSMRGLRMNTLGWFDFKSAWFAPPDP</sequence>
<reference evidence="1" key="1">
    <citation type="submission" date="2019-06" db="EMBL/GenBank/DDBJ databases">
        <authorList>
            <consortium name="Pathogen Informatics"/>
        </authorList>
    </citation>
    <scope>NUCLEOTIDE SEQUENCE</scope>
    <source>
        <strain evidence="1">NCTC6947</strain>
    </source>
</reference>
<evidence type="ECO:0000313" key="1">
    <source>
        <dbReference type="EMBL" id="VUC86120.1"/>
    </source>
</evidence>
<dbReference type="SUPFAM" id="SSF53850">
    <property type="entry name" value="Periplasmic binding protein-like II"/>
    <property type="match status" value="1"/>
</dbReference>
<dbReference type="AlphaFoldDB" id="A0A509CK96"/>
<gene>
    <name evidence="1" type="primary">yabN_2</name>
    <name evidence="1" type="ORF">NCTC6947_03952</name>
</gene>
<dbReference type="EMBL" id="CABFNZ010000003">
    <property type="protein sequence ID" value="VUC86120.1"/>
    <property type="molecule type" value="Genomic_DNA"/>
</dbReference>
<name>A0A509CK96_9ENTR</name>
<proteinExistence type="predicted"/>
<protein>
    <submittedName>
        <fullName evidence="1">ABC transporter periplasmic solute binding protein</fullName>
    </submittedName>
</protein>
<organism evidence="1">
    <name type="scientific">Salmonella sp. NCTC 6947</name>
    <dbReference type="NCBI Taxonomy" id="2583581"/>
    <lineage>
        <taxon>Bacteria</taxon>
        <taxon>Pseudomonadati</taxon>
        <taxon>Pseudomonadota</taxon>
        <taxon>Gammaproteobacteria</taxon>
        <taxon>Enterobacterales</taxon>
        <taxon>Enterobacteriaceae</taxon>
        <taxon>Salmonella</taxon>
    </lineage>
</organism>
<accession>A0A509CK96</accession>